<dbReference type="Pfam" id="PF18137">
    <property type="entry name" value="WHD_ORC"/>
    <property type="match status" value="1"/>
</dbReference>
<organism evidence="14 15">
    <name type="scientific">Sphaeramia orbicularis</name>
    <name type="common">orbiculate cardinalfish</name>
    <dbReference type="NCBI Taxonomy" id="375764"/>
    <lineage>
        <taxon>Eukaryota</taxon>
        <taxon>Metazoa</taxon>
        <taxon>Chordata</taxon>
        <taxon>Craniata</taxon>
        <taxon>Vertebrata</taxon>
        <taxon>Euteleostomi</taxon>
        <taxon>Actinopterygii</taxon>
        <taxon>Neopterygii</taxon>
        <taxon>Teleostei</taxon>
        <taxon>Neoteleostei</taxon>
        <taxon>Acanthomorphata</taxon>
        <taxon>Gobiaria</taxon>
        <taxon>Kurtiformes</taxon>
        <taxon>Apogonoidei</taxon>
        <taxon>Apogonidae</taxon>
        <taxon>Apogoninae</taxon>
        <taxon>Sphaeramia</taxon>
    </lineage>
</organism>
<evidence type="ECO:0000256" key="5">
    <source>
        <dbReference type="ARBA" id="ARBA00022705"/>
    </source>
</evidence>
<dbReference type="Proteomes" id="UP000472271">
    <property type="component" value="Chromosome 22"/>
</dbReference>
<reference evidence="14" key="1">
    <citation type="submission" date="2019-06" db="EMBL/GenBank/DDBJ databases">
        <authorList>
            <consortium name="Wellcome Sanger Institute Data Sharing"/>
        </authorList>
    </citation>
    <scope>NUCLEOTIDE SEQUENCE [LARGE SCALE GENOMIC DNA]</scope>
</reference>
<evidence type="ECO:0000313" key="14">
    <source>
        <dbReference type="Ensembl" id="ENSSORP00005056251.1"/>
    </source>
</evidence>
<feature type="domain" description="Origin recognition complex subunit 3 winged helix C-terminal" evidence="12">
    <location>
        <begin position="549"/>
        <end position="661"/>
    </location>
</feature>
<dbReference type="PANTHER" id="PTHR12748:SF0">
    <property type="entry name" value="ORIGIN RECOGNITION COMPLEX SUBUNIT 3"/>
    <property type="match status" value="1"/>
</dbReference>
<dbReference type="InterPro" id="IPR045663">
    <property type="entry name" value="ORC3_ins"/>
</dbReference>
<sequence length="664" mass="75600">YLLLRKTGVTVETVKQVASKNFTLSEQKKKRKILFKVLSAEVLPELMHFNSNEGCDSFFHCCLKSLQDELNRSILDSLLDFTRKCSSTRQHGDWASQMRASEIPTAALVLGVNVPDHDMTFQSLSELLQQLVTPHVASLQAKECGALKHLMKRVLERLMGTTVTVDDDEEEEPEQTSTETHKSISPVKDELQQPPVVVIFKDLEAFNHRVLQDFILICSRYIERLPLMFIFGIATSPSTIQNMLPHSVSSLLCIELFQSLSCTQHLATVIDKLVLTSHFPFKLNGKVMQVLISIFLYHDFSVRNFIKGVQLALLEHFHSQPLSVLCCKKKEALANVMELSQRDLERIRQLPSFRRYTEKQDAQEKVNLMTDDTHLKEVCRKLIKDLRKYHKNYYPVLRCLHTLTSSLPRYPLGKQIRELHLICLEKTVWETEEYQSAMKLLRYNVCPCHGLVASAENAPPVDNSITSPVKSLSQKKTDLFQLQKTLLEMNETRRTKKLSPFETVRNEALELIDGLVKSHLSPPEAQTLYEVCYYTSSATVRRHLNATPRTSIQAALSNPYHYLQNESLKTEDGSVSNAAPDICIAYKLHLECGRLINLYDWLEAYATVASAAEGNDPDSDTFGKVDEVKHARFIQAVSELEFLGFIKSTKQKTDHVARLTWGGC</sequence>
<feature type="domain" description="Origin recognition complex subunit 3 N-terminal" evidence="11">
    <location>
        <begin position="59"/>
        <end position="325"/>
    </location>
</feature>
<feature type="domain" description="Origin recognition complex subunit 3 insertion" evidence="13">
    <location>
        <begin position="466"/>
        <end position="536"/>
    </location>
</feature>
<dbReference type="CDD" id="cd20704">
    <property type="entry name" value="Orc3"/>
    <property type="match status" value="1"/>
</dbReference>
<feature type="domain" description="Origin recognition complex subunit 3 insertion" evidence="13">
    <location>
        <begin position="337"/>
        <end position="442"/>
    </location>
</feature>
<dbReference type="GO" id="GO:0003688">
    <property type="term" value="F:DNA replication origin binding"/>
    <property type="evidence" value="ECO:0007669"/>
    <property type="project" value="TreeGrafter"/>
</dbReference>
<evidence type="ECO:0000259" key="13">
    <source>
        <dbReference type="Pfam" id="PF19675"/>
    </source>
</evidence>
<evidence type="ECO:0000256" key="8">
    <source>
        <dbReference type="ARBA" id="ARBA00026084"/>
    </source>
</evidence>
<dbReference type="InterPro" id="IPR020795">
    <property type="entry name" value="ORC3"/>
</dbReference>
<protein>
    <recommendedName>
        <fullName evidence="3">Origin recognition complex subunit 3</fullName>
    </recommendedName>
</protein>
<dbReference type="PANTHER" id="PTHR12748">
    <property type="entry name" value="ORIGIN RECOGNITION COMPLEX SUBUNIT 3"/>
    <property type="match status" value="1"/>
</dbReference>
<evidence type="ECO:0000259" key="11">
    <source>
        <dbReference type="Pfam" id="PF07034"/>
    </source>
</evidence>
<dbReference type="GO" id="GO:0005656">
    <property type="term" value="C:nuclear pre-replicative complex"/>
    <property type="evidence" value="ECO:0007669"/>
    <property type="project" value="TreeGrafter"/>
</dbReference>
<keyword evidence="6" id="KW-0238">DNA-binding</keyword>
<dbReference type="GO" id="GO:0031261">
    <property type="term" value="C:DNA replication preinitiation complex"/>
    <property type="evidence" value="ECO:0007669"/>
    <property type="project" value="TreeGrafter"/>
</dbReference>
<comment type="subcellular location">
    <subcellularLocation>
        <location evidence="1">Nucleus</location>
    </subcellularLocation>
</comment>
<dbReference type="InterPro" id="IPR040855">
    <property type="entry name" value="ORC_WH_C"/>
</dbReference>
<keyword evidence="15" id="KW-1185">Reference proteome</keyword>
<keyword evidence="4" id="KW-0597">Phosphoprotein</keyword>
<dbReference type="GO" id="GO:0006270">
    <property type="term" value="P:DNA replication initiation"/>
    <property type="evidence" value="ECO:0007669"/>
    <property type="project" value="TreeGrafter"/>
</dbReference>
<dbReference type="GO" id="GO:0005664">
    <property type="term" value="C:nuclear origin of replication recognition complex"/>
    <property type="evidence" value="ECO:0007669"/>
    <property type="project" value="InterPro"/>
</dbReference>
<evidence type="ECO:0000256" key="6">
    <source>
        <dbReference type="ARBA" id="ARBA00023125"/>
    </source>
</evidence>
<name>A0A673CKW2_9TELE</name>
<keyword evidence="7" id="KW-0539">Nucleus</keyword>
<evidence type="ECO:0000256" key="9">
    <source>
        <dbReference type="ARBA" id="ARBA00045241"/>
    </source>
</evidence>
<evidence type="ECO:0000256" key="4">
    <source>
        <dbReference type="ARBA" id="ARBA00022553"/>
    </source>
</evidence>
<dbReference type="Pfam" id="PF19675">
    <property type="entry name" value="ORC3_ins"/>
    <property type="match status" value="2"/>
</dbReference>
<comment type="function">
    <text evidence="9">Component of the origin recognition complex (ORC) that binds origins of replication. DNA-binding is ATP-dependent. The specific DNA sequences that define origins of replication have not been identified yet. ORC is required to assemble the pre-replication complex necessary to initiate DNA replication. Binds histone H3 and H4 trimethylation marks H3K9me3, H3K27me3 and H4K20me3.</text>
</comment>
<evidence type="ECO:0000313" key="15">
    <source>
        <dbReference type="Proteomes" id="UP000472271"/>
    </source>
</evidence>
<proteinExistence type="inferred from homology"/>
<reference evidence="14" key="2">
    <citation type="submission" date="2025-08" db="UniProtKB">
        <authorList>
            <consortium name="Ensembl"/>
        </authorList>
    </citation>
    <scope>IDENTIFICATION</scope>
</reference>
<keyword evidence="5" id="KW-0235">DNA replication</keyword>
<accession>A0A673CKW2</accession>
<comment type="subunit">
    <text evidence="8">Component of ORC, a complex composed of at least 6 subunits: ORC1, ORC2, ORC3, ORC4, ORC5 and ORC6. ORC is regulated in a cell-cycle dependent manner. It is sequentially assembled at the exit from anaphase of mitosis and disassembled as cells enter S phase.</text>
</comment>
<comment type="similarity">
    <text evidence="2">Belongs to the ORC3 family.</text>
</comment>
<dbReference type="InterPro" id="IPR045667">
    <property type="entry name" value="ORC3_N"/>
</dbReference>
<reference evidence="14" key="3">
    <citation type="submission" date="2025-09" db="UniProtKB">
        <authorList>
            <consortium name="Ensembl"/>
        </authorList>
    </citation>
    <scope>IDENTIFICATION</scope>
</reference>
<evidence type="ECO:0000256" key="1">
    <source>
        <dbReference type="ARBA" id="ARBA00004123"/>
    </source>
</evidence>
<evidence type="ECO:0000256" key="2">
    <source>
        <dbReference type="ARBA" id="ARBA00010977"/>
    </source>
</evidence>
<evidence type="ECO:0000256" key="3">
    <source>
        <dbReference type="ARBA" id="ARBA00019085"/>
    </source>
</evidence>
<gene>
    <name evidence="14" type="primary">orc3</name>
</gene>
<feature type="compositionally biased region" description="Acidic residues" evidence="10">
    <location>
        <begin position="165"/>
        <end position="174"/>
    </location>
</feature>
<evidence type="ECO:0000256" key="7">
    <source>
        <dbReference type="ARBA" id="ARBA00023242"/>
    </source>
</evidence>
<evidence type="ECO:0000256" key="10">
    <source>
        <dbReference type="SAM" id="MobiDB-lite"/>
    </source>
</evidence>
<dbReference type="Ensembl" id="ENSSORT00005057547.1">
    <property type="protein sequence ID" value="ENSSORP00005056251.1"/>
    <property type="gene ID" value="ENSSORG00005024918.1"/>
</dbReference>
<evidence type="ECO:0000259" key="12">
    <source>
        <dbReference type="Pfam" id="PF18137"/>
    </source>
</evidence>
<feature type="region of interest" description="Disordered" evidence="10">
    <location>
        <begin position="162"/>
        <end position="186"/>
    </location>
</feature>
<dbReference type="AlphaFoldDB" id="A0A673CKW2"/>
<dbReference type="Pfam" id="PF07034">
    <property type="entry name" value="ORC3_N"/>
    <property type="match status" value="1"/>
</dbReference>